<evidence type="ECO:0000313" key="1">
    <source>
        <dbReference type="EMBL" id="CAE6455481.1"/>
    </source>
</evidence>
<organism evidence="1 2">
    <name type="scientific">Rhizoctonia solani</name>
    <dbReference type="NCBI Taxonomy" id="456999"/>
    <lineage>
        <taxon>Eukaryota</taxon>
        <taxon>Fungi</taxon>
        <taxon>Dikarya</taxon>
        <taxon>Basidiomycota</taxon>
        <taxon>Agaricomycotina</taxon>
        <taxon>Agaricomycetes</taxon>
        <taxon>Cantharellales</taxon>
        <taxon>Ceratobasidiaceae</taxon>
        <taxon>Rhizoctonia</taxon>
    </lineage>
</organism>
<evidence type="ECO:0000313" key="2">
    <source>
        <dbReference type="Proteomes" id="UP000663853"/>
    </source>
</evidence>
<dbReference type="AlphaFoldDB" id="A0A8H3BE29"/>
<reference evidence="1" key="1">
    <citation type="submission" date="2021-01" db="EMBL/GenBank/DDBJ databases">
        <authorList>
            <person name="Kaushik A."/>
        </authorList>
    </citation>
    <scope>NUCLEOTIDE SEQUENCE</scope>
    <source>
        <strain evidence="1">AG6-10EEA</strain>
    </source>
</reference>
<feature type="non-terminal residue" evidence="1">
    <location>
        <position position="1"/>
    </location>
</feature>
<proteinExistence type="predicted"/>
<comment type="caution">
    <text evidence="1">The sequence shown here is derived from an EMBL/GenBank/DDBJ whole genome shotgun (WGS) entry which is preliminary data.</text>
</comment>
<sequence length="82" mass="8923">LGGVSLALSIKTPREEPEVGITHPLLELQVLRLPAQHLNPSTRRSMPTLLHYISGGRRPLSSQTTPATFKTITPTLRPTMGS</sequence>
<dbReference type="Proteomes" id="UP000663853">
    <property type="component" value="Unassembled WGS sequence"/>
</dbReference>
<dbReference type="EMBL" id="CAJMXA010001234">
    <property type="protein sequence ID" value="CAE6455481.1"/>
    <property type="molecule type" value="Genomic_DNA"/>
</dbReference>
<accession>A0A8H3BE29</accession>
<name>A0A8H3BE29_9AGAM</name>
<protein>
    <submittedName>
        <fullName evidence="1">Uncharacterized protein</fullName>
    </submittedName>
</protein>
<gene>
    <name evidence="1" type="ORF">RDB_LOCUS54438</name>
</gene>